<keyword evidence="4" id="KW-0406">Ion transport</keyword>
<feature type="transmembrane region" description="Helical" evidence="5">
    <location>
        <begin position="39"/>
        <end position="58"/>
    </location>
</feature>
<evidence type="ECO:0000256" key="2">
    <source>
        <dbReference type="ARBA" id="ARBA00022448"/>
    </source>
</evidence>
<sequence length="411" mass="46160">MIGPVPDVIPVQEHSTIDIGRLLIAETAVLFARRESLRVIKGLLFTIIAHLYILNAVISDHSSALNAFVFITTLQIMILCVSLVEQWAKFKSSSPNYHHGFDRSIIIASLTAFFLTMIKCSWSIIISLGSFISSNEPYHHFRHPFLLSTAGIIFAFNLVIHYFLDPGCSHFTKLVDTCPTNWLQAEFHRIFKFVSFSIEPPHPILTLNIASLIFILVSDVFVLLGSNHVTTDFVASILINSCLIVTVATWFTKCATILLNGTLNNLSDSLEKLRLQITTMEGVLEVKKANFWFISLDKPAGFFHIRVNRNAEPQFVLAEVIKKVYPVIPNSSIQLVKDEWQTVSNRKTQNFTVSLKRAYDKEKPALQTALPPIAPYEQKNKSISKLSSLIKAKTPKSSVNRLSTLSSLTQE</sequence>
<dbReference type="Proteomes" id="UP000011014">
    <property type="component" value="Unassembled WGS sequence"/>
</dbReference>
<feature type="transmembrane region" description="Helical" evidence="5">
    <location>
        <begin position="105"/>
        <end position="125"/>
    </location>
</feature>
<evidence type="ECO:0000256" key="3">
    <source>
        <dbReference type="ARBA" id="ARBA00022833"/>
    </source>
</evidence>
<evidence type="ECO:0000256" key="4">
    <source>
        <dbReference type="ARBA" id="ARBA00023065"/>
    </source>
</evidence>
<dbReference type="EMBL" id="FN655086">
    <property type="protein sequence ID" value="CBY37910.1"/>
    <property type="molecule type" value="Genomic_DNA"/>
</dbReference>
<feature type="transmembrane region" description="Helical" evidence="5">
    <location>
        <begin position="233"/>
        <end position="251"/>
    </location>
</feature>
<evidence type="ECO:0000256" key="1">
    <source>
        <dbReference type="ARBA" id="ARBA00004127"/>
    </source>
</evidence>
<feature type="transmembrane region" description="Helical" evidence="5">
    <location>
        <begin position="64"/>
        <end position="84"/>
    </location>
</feature>
<protein>
    <submittedName>
        <fullName evidence="6">Uncharacterized protein</fullName>
    </submittedName>
</protein>
<evidence type="ECO:0000256" key="5">
    <source>
        <dbReference type="SAM" id="Phobius"/>
    </source>
</evidence>
<feature type="transmembrane region" description="Helical" evidence="5">
    <location>
        <begin position="145"/>
        <end position="164"/>
    </location>
</feature>
<reference evidence="6" key="1">
    <citation type="journal article" date="2010" name="Science">
        <title>Plasticity of animal genome architecture unmasked by rapid evolution of a pelagic tunicate.</title>
        <authorList>
            <person name="Denoeud F."/>
            <person name="Henriet S."/>
            <person name="Mungpakdee S."/>
            <person name="Aury J.M."/>
            <person name="Da Silva C."/>
            <person name="Brinkmann H."/>
            <person name="Mikhaleva J."/>
            <person name="Olsen L.C."/>
            <person name="Jubin C."/>
            <person name="Canestro C."/>
            <person name="Bouquet J.M."/>
            <person name="Danks G."/>
            <person name="Poulain J."/>
            <person name="Campsteijn C."/>
            <person name="Adamski M."/>
            <person name="Cross I."/>
            <person name="Yadetie F."/>
            <person name="Muffato M."/>
            <person name="Louis A."/>
            <person name="Butcher S."/>
            <person name="Tsagkogeorga G."/>
            <person name="Konrad A."/>
            <person name="Singh S."/>
            <person name="Jensen M.F."/>
            <person name="Cong E.H."/>
            <person name="Eikeseth-Otteraa H."/>
            <person name="Noel B."/>
            <person name="Anthouard V."/>
            <person name="Porcel B.M."/>
            <person name="Kachouri-Lafond R."/>
            <person name="Nishino A."/>
            <person name="Ugolini M."/>
            <person name="Chourrout P."/>
            <person name="Nishida H."/>
            <person name="Aasland R."/>
            <person name="Huzurbazar S."/>
            <person name="Westhof E."/>
            <person name="Delsuc F."/>
            <person name="Lehrach H."/>
            <person name="Reinhardt R."/>
            <person name="Weissenbach J."/>
            <person name="Roy S.W."/>
            <person name="Artiguenave F."/>
            <person name="Postlethwait J.H."/>
            <person name="Manak J.R."/>
            <person name="Thompson E.M."/>
            <person name="Jaillon O."/>
            <person name="Du Pasquier L."/>
            <person name="Boudinot P."/>
            <person name="Liberles D.A."/>
            <person name="Volff J.N."/>
            <person name="Philippe H."/>
            <person name="Lenhard B."/>
            <person name="Roest Crollius H."/>
            <person name="Wincker P."/>
            <person name="Chourrout D."/>
        </authorList>
    </citation>
    <scope>NUCLEOTIDE SEQUENCE [LARGE SCALE GENOMIC DNA]</scope>
</reference>
<keyword evidence="5" id="KW-1133">Transmembrane helix</keyword>
<dbReference type="GO" id="GO:0006829">
    <property type="term" value="P:zinc ion transport"/>
    <property type="evidence" value="ECO:0007669"/>
    <property type="project" value="TreeGrafter"/>
</dbReference>
<name>E4YR18_OIKDI</name>
<keyword evidence="2" id="KW-0813">Transport</keyword>
<dbReference type="PANTHER" id="PTHR46531">
    <property type="entry name" value="ZINC TRANSPORTER 6"/>
    <property type="match status" value="1"/>
</dbReference>
<evidence type="ECO:0000313" key="6">
    <source>
        <dbReference type="EMBL" id="CBY37910.1"/>
    </source>
</evidence>
<keyword evidence="5" id="KW-0472">Membrane</keyword>
<keyword evidence="5" id="KW-0812">Transmembrane</keyword>
<dbReference type="AlphaFoldDB" id="E4YR18"/>
<organism evidence="6">
    <name type="scientific">Oikopleura dioica</name>
    <name type="common">Tunicate</name>
    <dbReference type="NCBI Taxonomy" id="34765"/>
    <lineage>
        <taxon>Eukaryota</taxon>
        <taxon>Metazoa</taxon>
        <taxon>Chordata</taxon>
        <taxon>Tunicata</taxon>
        <taxon>Appendicularia</taxon>
        <taxon>Copelata</taxon>
        <taxon>Oikopleuridae</taxon>
        <taxon>Oikopleura</taxon>
    </lineage>
</organism>
<keyword evidence="3" id="KW-0862">Zinc</keyword>
<feature type="transmembrane region" description="Helical" evidence="5">
    <location>
        <begin position="205"/>
        <end position="227"/>
    </location>
</feature>
<dbReference type="GO" id="GO:0005794">
    <property type="term" value="C:Golgi apparatus"/>
    <property type="evidence" value="ECO:0007669"/>
    <property type="project" value="TreeGrafter"/>
</dbReference>
<accession>E4YR18</accession>
<gene>
    <name evidence="6" type="ORF">GSOID_T00031405001</name>
</gene>
<dbReference type="PANTHER" id="PTHR46531:SF1">
    <property type="entry name" value="ZINC TRANSPORTER 6"/>
    <property type="match status" value="1"/>
</dbReference>
<dbReference type="InterPro" id="IPR052005">
    <property type="entry name" value="CDF_SLC30A"/>
</dbReference>
<proteinExistence type="predicted"/>
<comment type="subcellular location">
    <subcellularLocation>
        <location evidence="1">Endomembrane system</location>
        <topology evidence="1">Multi-pass membrane protein</topology>
    </subcellularLocation>
</comment>